<accession>A0ABY8UQN2</accession>
<comment type="similarity">
    <text evidence="2 3">Belongs to the peptidase T1A family.</text>
</comment>
<reference evidence="5 6" key="1">
    <citation type="submission" date="2023-05" db="EMBL/GenBank/DDBJ databases">
        <title>A 100% complete, gapless, phased diploid assembly of the Scenedesmus obliquus UTEX 3031 genome.</title>
        <authorList>
            <person name="Biondi T.C."/>
            <person name="Hanschen E.R."/>
            <person name="Kwon T."/>
            <person name="Eng W."/>
            <person name="Kruse C.P.S."/>
            <person name="Koehler S.I."/>
            <person name="Kunde Y."/>
            <person name="Gleasner C.D."/>
            <person name="You Mak K.T."/>
            <person name="Polle J."/>
            <person name="Hovde B.T."/>
            <person name="Starkenburg S.R."/>
        </authorList>
    </citation>
    <scope>NUCLEOTIDE SEQUENCE [LARGE SCALE GENOMIC DNA]</scope>
    <source>
        <strain evidence="5 6">DOE0152z</strain>
    </source>
</reference>
<protein>
    <recommendedName>
        <fullName evidence="3">Proteasome subunit alpha type</fullName>
    </recommendedName>
</protein>
<dbReference type="SUPFAM" id="SSF56235">
    <property type="entry name" value="N-terminal nucleophile aminohydrolases (Ntn hydrolases)"/>
    <property type="match status" value="1"/>
</dbReference>
<dbReference type="InterPro" id="IPR050115">
    <property type="entry name" value="Proteasome_alpha"/>
</dbReference>
<keyword evidence="3" id="KW-0539">Nucleus</keyword>
<keyword evidence="3" id="KW-0963">Cytoplasm</keyword>
<name>A0ABY8UQN2_TETOB</name>
<dbReference type="Gene3D" id="3.60.20.10">
    <property type="entry name" value="Glutamine Phosphoribosylpyrophosphate, subunit 1, domain 1"/>
    <property type="match status" value="1"/>
</dbReference>
<dbReference type="PANTHER" id="PTHR11599">
    <property type="entry name" value="PROTEASOME SUBUNIT ALPHA/BETA"/>
    <property type="match status" value="1"/>
</dbReference>
<dbReference type="PROSITE" id="PS00388">
    <property type="entry name" value="PROTEASOME_ALPHA_1"/>
    <property type="match status" value="1"/>
</dbReference>
<dbReference type="NCBIfam" id="NF003075">
    <property type="entry name" value="PRK03996.1"/>
    <property type="match status" value="1"/>
</dbReference>
<evidence type="ECO:0000256" key="3">
    <source>
        <dbReference type="RuleBase" id="RU000551"/>
    </source>
</evidence>
<dbReference type="Pfam" id="PF10584">
    <property type="entry name" value="Proteasome_A_N"/>
    <property type="match status" value="1"/>
</dbReference>
<dbReference type="SMART" id="SM00948">
    <property type="entry name" value="Proteasome_A_N"/>
    <property type="match status" value="1"/>
</dbReference>
<evidence type="ECO:0000256" key="1">
    <source>
        <dbReference type="ARBA" id="ARBA00022942"/>
    </source>
</evidence>
<comment type="function">
    <text evidence="3">The proteasome is a multicatalytic proteinase complex which is characterized by its ability to cleave peptides with Arg, Phe, Tyr, Leu, and Glu adjacent to the leaving group at neutral or slightly basic pH.</text>
</comment>
<comment type="subcellular location">
    <subcellularLocation>
        <location evidence="3">Cytoplasm</location>
    </subcellularLocation>
    <subcellularLocation>
        <location evidence="3">Nucleus</location>
    </subcellularLocation>
</comment>
<dbReference type="PROSITE" id="PS51475">
    <property type="entry name" value="PROTEASOME_ALPHA_2"/>
    <property type="match status" value="1"/>
</dbReference>
<evidence type="ECO:0000313" key="5">
    <source>
        <dbReference type="EMBL" id="WIA22607.1"/>
    </source>
</evidence>
<organism evidence="5 6">
    <name type="scientific">Tetradesmus obliquus</name>
    <name type="common">Green alga</name>
    <name type="synonym">Acutodesmus obliquus</name>
    <dbReference type="NCBI Taxonomy" id="3088"/>
    <lineage>
        <taxon>Eukaryota</taxon>
        <taxon>Viridiplantae</taxon>
        <taxon>Chlorophyta</taxon>
        <taxon>core chlorophytes</taxon>
        <taxon>Chlorophyceae</taxon>
        <taxon>CS clade</taxon>
        <taxon>Sphaeropleales</taxon>
        <taxon>Scenedesmaceae</taxon>
        <taxon>Tetradesmus</taxon>
    </lineage>
</organism>
<evidence type="ECO:0000256" key="2">
    <source>
        <dbReference type="PROSITE-ProRule" id="PRU00808"/>
    </source>
</evidence>
<evidence type="ECO:0000259" key="4">
    <source>
        <dbReference type="PROSITE" id="PS00388"/>
    </source>
</evidence>
<keyword evidence="1 2" id="KW-0647">Proteasome</keyword>
<dbReference type="InterPro" id="IPR000426">
    <property type="entry name" value="Proteasome_asu_N"/>
</dbReference>
<dbReference type="Pfam" id="PF00227">
    <property type="entry name" value="Proteasome"/>
    <property type="match status" value="1"/>
</dbReference>
<feature type="domain" description="Proteasome alpha-type subunits" evidence="4">
    <location>
        <begin position="5"/>
        <end position="27"/>
    </location>
</feature>
<gene>
    <name evidence="5" type="ORF">OEZ85_001033</name>
</gene>
<comment type="subunit">
    <text evidence="3">The 20S proteasome core is composed of 28 subunits that are arranged in four stacked rings, resulting in a barrel-shaped structure. The two end rings are each formed by seven alpha subunits, and the two central rings are each formed by seven beta subunits.</text>
</comment>
<dbReference type="CDD" id="cd03752">
    <property type="entry name" value="proteasome_alpha_type_4"/>
    <property type="match status" value="1"/>
</dbReference>
<dbReference type="Proteomes" id="UP001244341">
    <property type="component" value="Chromosome 15b"/>
</dbReference>
<dbReference type="EMBL" id="CP126222">
    <property type="protein sequence ID" value="WIA22607.1"/>
    <property type="molecule type" value="Genomic_DNA"/>
</dbReference>
<sequence length="263" mass="28388">MARRYDSRTTIFSPEGRLYQVEYAMEAISNAGAAIGMLCTDGVVLVAEKKITSKLLDTKAVGVRREKMYKLDDHLACAVAGITADANILINTCRATAQRYYFAYQEPMPVEQLVRALCDTKQGYTQFGGQRPFGVSLLYAGWDEHYGFQLYQSDPSGNYGGWKAVAIGGGHAAAQNLLKTEYKEDTPVSGGIPALIKVSGGIPALIKVLSKSMDSSLTSDKVELATVTRDAATGKVIFKVYESAELQPYLDAANAEKEAAASS</sequence>
<dbReference type="InterPro" id="IPR029055">
    <property type="entry name" value="Ntn_hydrolases_N"/>
</dbReference>
<dbReference type="InterPro" id="IPR023332">
    <property type="entry name" value="Proteasome_alpha-type"/>
</dbReference>
<keyword evidence="6" id="KW-1185">Reference proteome</keyword>
<proteinExistence type="inferred from homology"/>
<evidence type="ECO:0000313" key="6">
    <source>
        <dbReference type="Proteomes" id="UP001244341"/>
    </source>
</evidence>
<dbReference type="InterPro" id="IPR001353">
    <property type="entry name" value="Proteasome_sua/b"/>
</dbReference>